<dbReference type="PANTHER" id="PTHR11223:SF2">
    <property type="entry name" value="EXPORTIN-1"/>
    <property type="match status" value="1"/>
</dbReference>
<accession>A0A2C6KRC8</accession>
<dbReference type="GO" id="GO:0000055">
    <property type="term" value="P:ribosomal large subunit export from nucleus"/>
    <property type="evidence" value="ECO:0007669"/>
    <property type="project" value="TreeGrafter"/>
</dbReference>
<dbReference type="InterPro" id="IPR041235">
    <property type="entry name" value="Exp1_repeat_2"/>
</dbReference>
<evidence type="ECO:0000256" key="1">
    <source>
        <dbReference type="ARBA" id="ARBA00004123"/>
    </source>
</evidence>
<dbReference type="FunFam" id="1.25.10.10:FF:001255">
    <property type="entry name" value="Exportin 1"/>
    <property type="match status" value="1"/>
</dbReference>
<evidence type="ECO:0000313" key="9">
    <source>
        <dbReference type="EMBL" id="PHJ20027.1"/>
    </source>
</evidence>
<dbReference type="AlphaFoldDB" id="A0A2C6KRC8"/>
<dbReference type="GO" id="GO:0005049">
    <property type="term" value="F:nuclear export signal receptor activity"/>
    <property type="evidence" value="ECO:0007669"/>
    <property type="project" value="InterPro"/>
</dbReference>
<dbReference type="OrthoDB" id="27218at2759"/>
<name>A0A2C6KRC8_9APIC</name>
<organism evidence="9 10">
    <name type="scientific">Cystoisospora suis</name>
    <dbReference type="NCBI Taxonomy" id="483139"/>
    <lineage>
        <taxon>Eukaryota</taxon>
        <taxon>Sar</taxon>
        <taxon>Alveolata</taxon>
        <taxon>Apicomplexa</taxon>
        <taxon>Conoidasida</taxon>
        <taxon>Coccidia</taxon>
        <taxon>Eucoccidiorida</taxon>
        <taxon>Eimeriorina</taxon>
        <taxon>Sarcocystidae</taxon>
        <taxon>Cystoisospora</taxon>
    </lineage>
</organism>
<dbReference type="Pfam" id="PF18784">
    <property type="entry name" value="CRM1_repeat_2"/>
    <property type="match status" value="1"/>
</dbReference>
<dbReference type="GO" id="GO:0031267">
    <property type="term" value="F:small GTPase binding"/>
    <property type="evidence" value="ECO:0007669"/>
    <property type="project" value="InterPro"/>
</dbReference>
<dbReference type="InterPro" id="IPR040485">
    <property type="entry name" value="XPO1_repeat_3"/>
</dbReference>
<proteinExistence type="inferred from homology"/>
<dbReference type="RefSeq" id="XP_067921718.1">
    <property type="nucleotide sequence ID" value="XM_068066297.1"/>
</dbReference>
<keyword evidence="4" id="KW-0509">mRNA transport</keyword>
<dbReference type="InterPro" id="IPR013598">
    <property type="entry name" value="Exportin-1/Importin-b-like"/>
</dbReference>
<dbReference type="InterPro" id="IPR045065">
    <property type="entry name" value="XPO1/5"/>
</dbReference>
<comment type="similarity">
    <text evidence="2">Belongs to the exportin family.</text>
</comment>
<dbReference type="GO" id="GO:0005634">
    <property type="term" value="C:nucleus"/>
    <property type="evidence" value="ECO:0007669"/>
    <property type="project" value="UniProtKB-SubCell"/>
</dbReference>
<dbReference type="InterPro" id="IPR016024">
    <property type="entry name" value="ARM-type_fold"/>
</dbReference>
<dbReference type="VEuPathDB" id="ToxoDB:CSUI_006132"/>
<dbReference type="InterPro" id="IPR011989">
    <property type="entry name" value="ARM-like"/>
</dbReference>
<keyword evidence="6" id="KW-0539">Nucleus</keyword>
<dbReference type="GO" id="GO:0006611">
    <property type="term" value="P:protein export from nucleus"/>
    <property type="evidence" value="ECO:0007669"/>
    <property type="project" value="InterPro"/>
</dbReference>
<dbReference type="Pfam" id="PF18787">
    <property type="entry name" value="CRM1_repeat_3"/>
    <property type="match status" value="1"/>
</dbReference>
<comment type="subcellular location">
    <subcellularLocation>
        <location evidence="1">Nucleus</location>
    </subcellularLocation>
</comment>
<dbReference type="SMART" id="SM01102">
    <property type="entry name" value="CRM1_C"/>
    <property type="match status" value="1"/>
</dbReference>
<dbReference type="SUPFAM" id="SSF48371">
    <property type="entry name" value="ARM repeat"/>
    <property type="match status" value="2"/>
</dbReference>
<dbReference type="GO" id="GO:0051028">
    <property type="term" value="P:mRNA transport"/>
    <property type="evidence" value="ECO:0007669"/>
    <property type="project" value="UniProtKB-KW"/>
</dbReference>
<evidence type="ECO:0000259" key="8">
    <source>
        <dbReference type="PROSITE" id="PS50166"/>
    </source>
</evidence>
<evidence type="ECO:0000313" key="10">
    <source>
        <dbReference type="Proteomes" id="UP000221165"/>
    </source>
</evidence>
<evidence type="ECO:0000256" key="3">
    <source>
        <dbReference type="ARBA" id="ARBA00022448"/>
    </source>
</evidence>
<dbReference type="GeneID" id="94429508"/>
<dbReference type="Gene3D" id="1.25.10.10">
    <property type="entry name" value="Leucine-rich Repeat Variant"/>
    <property type="match status" value="1"/>
</dbReference>
<dbReference type="EMBL" id="MIGC01003060">
    <property type="protein sequence ID" value="PHJ20027.1"/>
    <property type="molecule type" value="Genomic_DNA"/>
</dbReference>
<evidence type="ECO:0000256" key="4">
    <source>
        <dbReference type="ARBA" id="ARBA00022816"/>
    </source>
</evidence>
<dbReference type="InterPro" id="IPR014877">
    <property type="entry name" value="XPO1_C_dom"/>
</dbReference>
<dbReference type="GO" id="GO:0005737">
    <property type="term" value="C:cytoplasm"/>
    <property type="evidence" value="ECO:0007669"/>
    <property type="project" value="TreeGrafter"/>
</dbReference>
<feature type="domain" description="Importin N-terminal" evidence="8">
    <location>
        <begin position="43"/>
        <end position="109"/>
    </location>
</feature>
<evidence type="ECO:0000256" key="2">
    <source>
        <dbReference type="ARBA" id="ARBA00009466"/>
    </source>
</evidence>
<evidence type="ECO:0000256" key="7">
    <source>
        <dbReference type="ARBA" id="ARBA00073514"/>
    </source>
</evidence>
<dbReference type="Pfam" id="PF08767">
    <property type="entry name" value="CRM1_C"/>
    <property type="match status" value="1"/>
</dbReference>
<dbReference type="PANTHER" id="PTHR11223">
    <property type="entry name" value="EXPORTIN 1/5"/>
    <property type="match status" value="1"/>
</dbReference>
<dbReference type="Pfam" id="PF03810">
    <property type="entry name" value="IBN_N"/>
    <property type="match status" value="1"/>
</dbReference>
<dbReference type="Pfam" id="PF08389">
    <property type="entry name" value="Xpo1"/>
    <property type="match status" value="1"/>
</dbReference>
<dbReference type="Proteomes" id="UP000221165">
    <property type="component" value="Unassembled WGS sequence"/>
</dbReference>
<dbReference type="InterPro" id="IPR001494">
    <property type="entry name" value="Importin-beta_N"/>
</dbReference>
<comment type="caution">
    <text evidence="9">The sequence shown here is derived from an EMBL/GenBank/DDBJ whole genome shotgun (WGS) entry which is preliminary data.</text>
</comment>
<keyword evidence="10" id="KW-1185">Reference proteome</keyword>
<evidence type="ECO:0000256" key="5">
    <source>
        <dbReference type="ARBA" id="ARBA00022927"/>
    </source>
</evidence>
<reference evidence="9 10" key="1">
    <citation type="journal article" date="2017" name="Int. J. Parasitol.">
        <title>The genome of the protozoan parasite Cystoisospora suis and a reverse vaccinology approach to identify vaccine candidates.</title>
        <authorList>
            <person name="Palmieri N."/>
            <person name="Shrestha A."/>
            <person name="Ruttkowski B."/>
            <person name="Beck T."/>
            <person name="Vogl C."/>
            <person name="Tomley F."/>
            <person name="Blake D.P."/>
            <person name="Joachim A."/>
        </authorList>
    </citation>
    <scope>NUCLEOTIDE SEQUENCE [LARGE SCALE GENOMIC DNA]</scope>
    <source>
        <strain evidence="9 10">Wien I</strain>
    </source>
</reference>
<gene>
    <name evidence="9" type="ORF">CSUI_006132</name>
</gene>
<evidence type="ECO:0000256" key="6">
    <source>
        <dbReference type="ARBA" id="ARBA00023242"/>
    </source>
</evidence>
<dbReference type="GO" id="GO:0000056">
    <property type="term" value="P:ribosomal small subunit export from nucleus"/>
    <property type="evidence" value="ECO:0007669"/>
    <property type="project" value="TreeGrafter"/>
</dbReference>
<keyword evidence="3" id="KW-0813">Transport</keyword>
<dbReference type="PROSITE" id="PS50166">
    <property type="entry name" value="IMPORTIN_B_NT"/>
    <property type="match status" value="1"/>
</dbReference>
<protein>
    <recommendedName>
        <fullName evidence="7">Exportin-1</fullName>
    </recommendedName>
</protein>
<keyword evidence="5" id="KW-0653">Protein transport</keyword>
<dbReference type="SMART" id="SM00913">
    <property type="entry name" value="IBN_N"/>
    <property type="match status" value="1"/>
</dbReference>
<sequence length="1124" mass="129341">MALSDPRILLDGSTPFDDAKVALLDQVVAAMFGNTDTHSRDVAHKVLGEFKNMPEAWSYVAVILNKSRDANTKFVALQILENTIQTRWNILPEAERNGIKVFVTDLVIRLASDERTCQTEKHFVNKVNENLIQIVKQEWPDRWPGFITELCQASKVSQSICENNMRLLNMLSEEVFDFGRTDMVSKKVEKLAGQLTAQFQEVFDVCTFILKSYVANPAGMKESLVQQTLKCLAHFLKWIPLGFVFETDLIESLLNHFWEAPQFRADCLRCLTEIASLQLSPDGINMFRDRVVVFWLQLVNKVLALPPQTLRFEDVGKVPPQMRLFWETIYCQLSLCLTAFLKNHRETIAEPLDKERNSHACVQMLQQLALMTDLQHEETFHICLEFWFSFAEKLLNEVHDIVKSQNRNGASQIQAPLMLGSADANIVKEAEGFNLPCNSADLSWRVKMYSGVLNDVRKVMIKKMAKPQEVYIQFDQETGEVTRDHEVDTAEVALYNTMRCTQVLLTNLGQEETEAIMLETLNAECMQAPVQLGGWNPTALNRLCYSIGSISGAMREDIERRFLVQVIRNLLNLCELMKEKDDKAIVASNIMYVVGQYPRFLKAHWKFLKTVVHKLFEFMHETFPGVQDMACETFLKVAQKCKQAMAATRPEEPEPFIMEIIANHTKETEVLDEKQNLLFFEAVARVISATPETMKAQCVMGLMEQSNATWKRIMEAAKASPDTILYSLDVAKRLVYILRINQRVAKAIGAAFTPQLMILYQEMMQVYALYSQRILQEVQRCGPSRIKHSEVKVLHLYKRETLHLLETFINTAAQEGPRCRQEIAEKLLSDLLQPVLTDYKNNIPDTRDCEVLTLLSVLMARLDSHISPVLPAIFEFVFEVTLDMIKIDFQSYPDHREKFYEMLKACNQYCFDGLFALPSNQLKAYVESLVWAFKHEHPSVAEQGLQVTYEFLLKLINEKREVLPEFCNMFYFSLMKETLLVLTDTLHRSGFKFQTLIFMHLLRIVEFGVVHDASKGLDRDNVMQSLIDLLSRSFQTVNKKQVEAFVLDLFNYCRDQKPARFQQHIRDFLISLKEFAGDNDPLFEAEREEALARARELERQRQMQVPGMIAQYDTTVTVRGGDDD</sequence>